<comment type="caution">
    <text evidence="2">The sequence shown here is derived from an EMBL/GenBank/DDBJ whole genome shotgun (WGS) entry which is preliminary data.</text>
</comment>
<sequence length="209" mass="22442">MKRLTLLGLAALASGASSASINCGTPVFVSGAYVGYETKAEFPDPPKKVSFDAWALKKPEAFCGVSFTPKGDTLVIKADKLDYFGYMTTPGRLGGDVVVGSVIKRASGKEGIRVTVDLDRFYTTYKVQVYVPADLAATSAVAAKIDGGKLQPLYWPGVGGKTVEFPKTAKTVEVYLKTTQPANWQRMVLNISPSSPTLTLYRKATFPTK</sequence>
<evidence type="ECO:0000256" key="1">
    <source>
        <dbReference type="SAM" id="SignalP"/>
    </source>
</evidence>
<keyword evidence="3" id="KW-1185">Reference proteome</keyword>
<feature type="chain" id="PRO_5046143070" evidence="1">
    <location>
        <begin position="20"/>
        <end position="209"/>
    </location>
</feature>
<feature type="signal peptide" evidence="1">
    <location>
        <begin position="1"/>
        <end position="19"/>
    </location>
</feature>
<accession>A0ABP9VEV3</accession>
<dbReference type="RefSeq" id="WP_353543723.1">
    <property type="nucleotide sequence ID" value="NZ_BAABRN010000064.1"/>
</dbReference>
<evidence type="ECO:0000313" key="2">
    <source>
        <dbReference type="EMBL" id="GAA5503745.1"/>
    </source>
</evidence>
<proteinExistence type="predicted"/>
<reference evidence="2 3" key="1">
    <citation type="submission" date="2024-02" db="EMBL/GenBank/DDBJ databases">
        <title>Deinococcus xinjiangensis NBRC 107630.</title>
        <authorList>
            <person name="Ichikawa N."/>
            <person name="Katano-Makiyama Y."/>
            <person name="Hidaka K."/>
        </authorList>
    </citation>
    <scope>NUCLEOTIDE SEQUENCE [LARGE SCALE GENOMIC DNA]</scope>
    <source>
        <strain evidence="2 3">NBRC 107630</strain>
    </source>
</reference>
<protein>
    <submittedName>
        <fullName evidence="2">Uncharacterized protein</fullName>
    </submittedName>
</protein>
<organism evidence="2 3">
    <name type="scientific">Deinococcus xinjiangensis</name>
    <dbReference type="NCBI Taxonomy" id="457454"/>
    <lineage>
        <taxon>Bacteria</taxon>
        <taxon>Thermotogati</taxon>
        <taxon>Deinococcota</taxon>
        <taxon>Deinococci</taxon>
        <taxon>Deinococcales</taxon>
        <taxon>Deinococcaceae</taxon>
        <taxon>Deinococcus</taxon>
    </lineage>
</organism>
<name>A0ABP9VEV3_9DEIO</name>
<gene>
    <name evidence="2" type="ORF">Dxin01_03507</name>
</gene>
<evidence type="ECO:0000313" key="3">
    <source>
        <dbReference type="Proteomes" id="UP001458946"/>
    </source>
</evidence>
<dbReference type="Proteomes" id="UP001458946">
    <property type="component" value="Unassembled WGS sequence"/>
</dbReference>
<dbReference type="EMBL" id="BAABRN010000064">
    <property type="protein sequence ID" value="GAA5503745.1"/>
    <property type="molecule type" value="Genomic_DNA"/>
</dbReference>
<keyword evidence="1" id="KW-0732">Signal</keyword>